<organism evidence="2 3">
    <name type="scientific">Flavobacterium alkalisoli</name>
    <dbReference type="NCBI Taxonomy" id="2602769"/>
    <lineage>
        <taxon>Bacteria</taxon>
        <taxon>Pseudomonadati</taxon>
        <taxon>Bacteroidota</taxon>
        <taxon>Flavobacteriia</taxon>
        <taxon>Flavobacteriales</taxon>
        <taxon>Flavobacteriaceae</taxon>
        <taxon>Flavobacterium</taxon>
    </lineage>
</organism>
<keyword evidence="3" id="KW-1185">Reference proteome</keyword>
<dbReference type="AlphaFoldDB" id="A0A5B9FVX4"/>
<dbReference type="EMBL" id="CP042831">
    <property type="protein sequence ID" value="QEE50321.1"/>
    <property type="molecule type" value="Genomic_DNA"/>
</dbReference>
<evidence type="ECO:0000256" key="1">
    <source>
        <dbReference type="SAM" id="Phobius"/>
    </source>
</evidence>
<gene>
    <name evidence="2" type="ORF">FUA48_12255</name>
</gene>
<protein>
    <submittedName>
        <fullName evidence="2">Uncharacterized protein</fullName>
    </submittedName>
</protein>
<dbReference type="KEGG" id="fak:FUA48_12255"/>
<reference evidence="2 3" key="1">
    <citation type="submission" date="2019-08" db="EMBL/GenBank/DDBJ databases">
        <title>Flavobacterium alkalisoli sp. nov., isolated from rhizosphere soil of Suaeda salsa.</title>
        <authorList>
            <person name="Sun J.-Q."/>
            <person name="Xu L."/>
        </authorList>
    </citation>
    <scope>NUCLEOTIDE SEQUENCE [LARGE SCALE GENOMIC DNA]</scope>
    <source>
        <strain evidence="2 3">XS-5</strain>
    </source>
</reference>
<evidence type="ECO:0000313" key="3">
    <source>
        <dbReference type="Proteomes" id="UP000321222"/>
    </source>
</evidence>
<evidence type="ECO:0000313" key="2">
    <source>
        <dbReference type="EMBL" id="QEE50321.1"/>
    </source>
</evidence>
<dbReference type="Proteomes" id="UP000321222">
    <property type="component" value="Chromosome"/>
</dbReference>
<name>A0A5B9FVX4_9FLAO</name>
<keyword evidence="1" id="KW-1133">Transmembrane helix</keyword>
<feature type="transmembrane region" description="Helical" evidence="1">
    <location>
        <begin position="46"/>
        <end position="71"/>
    </location>
</feature>
<proteinExistence type="predicted"/>
<keyword evidence="1" id="KW-0812">Transmembrane</keyword>
<dbReference type="RefSeq" id="WP_147583795.1">
    <property type="nucleotide sequence ID" value="NZ_CP042831.1"/>
</dbReference>
<dbReference type="OrthoDB" id="1376449at2"/>
<accession>A0A5B9FVX4</accession>
<keyword evidence="1" id="KW-0472">Membrane</keyword>
<sequence length="183" mass="21196">MYRIETKNNKTSIEFTVKPANFFYRFILLFFALAPLLTVISFNRRIASPFALFIIFVAFGMLSLFLFRLLLWNIYGKQLYTISKAEFTSINDYGWFKDNPKTITPITEFNAVFIDLNKSSELLEFNETNLSTVSKKSECVIAFVVNQEIHQSVIKQNPESLKKFGSVISEIKRDIMNLEISLS</sequence>
<feature type="transmembrane region" description="Helical" evidence="1">
    <location>
        <begin position="21"/>
        <end position="40"/>
    </location>
</feature>